<evidence type="ECO:0000256" key="1">
    <source>
        <dbReference type="ARBA" id="ARBA00006583"/>
    </source>
</evidence>
<dbReference type="InterPro" id="IPR013317">
    <property type="entry name" value="DnaA_dom"/>
</dbReference>
<dbReference type="SMART" id="SM00760">
    <property type="entry name" value="Bac_DnaA_C"/>
    <property type="match status" value="1"/>
</dbReference>
<dbReference type="RefSeq" id="WP_004334357.1">
    <property type="nucleotide sequence ID" value="NZ_ACNN01000026.1"/>
</dbReference>
<comment type="domain">
    <text evidence="8">Domain I is involved in oligomerization and binding regulators, domain II is flexibile and of varying length in different bacteria, domain III forms the AAA+ region, while domain IV binds dsDNA.</text>
</comment>
<reference evidence="14 15" key="1">
    <citation type="submission" date="2009-04" db="EMBL/GenBank/DDBJ databases">
        <authorList>
            <person name="Sebastian Y."/>
            <person name="Madupu R."/>
            <person name="Durkin A.S."/>
            <person name="Torralba M."/>
            <person name="Methe B."/>
            <person name="Sutton G.G."/>
            <person name="Strausberg R.L."/>
            <person name="Nelson K.E."/>
        </authorList>
    </citation>
    <scope>NUCLEOTIDE SEQUENCE [LARGE SCALE GENOMIC DNA]</scope>
    <source>
        <strain evidence="15">ATCC 35406 / BCRC 14492 / JCM 8526 / NCTC 13058 / HG 370</strain>
    </source>
</reference>
<dbReference type="GO" id="GO:0006270">
    <property type="term" value="P:DNA replication initiation"/>
    <property type="evidence" value="ECO:0007669"/>
    <property type="project" value="UniProtKB-UniRule"/>
</dbReference>
<evidence type="ECO:0000256" key="4">
    <source>
        <dbReference type="ARBA" id="ARBA00022741"/>
    </source>
</evidence>
<dbReference type="GO" id="GO:0006275">
    <property type="term" value="P:regulation of DNA replication"/>
    <property type="evidence" value="ECO:0007669"/>
    <property type="project" value="UniProtKB-UniRule"/>
</dbReference>
<dbReference type="InterPro" id="IPR003593">
    <property type="entry name" value="AAA+_ATPase"/>
</dbReference>
<keyword evidence="4 8" id="KW-0547">Nucleotide-binding</keyword>
<gene>
    <name evidence="8 14" type="primary">dnaA</name>
    <name evidence="14" type="ORF">POREN0001_1793</name>
</gene>
<dbReference type="AlphaFoldDB" id="C3JBQ8"/>
<evidence type="ECO:0000313" key="15">
    <source>
        <dbReference type="Proteomes" id="UP000004295"/>
    </source>
</evidence>
<dbReference type="PANTHER" id="PTHR30050:SF2">
    <property type="entry name" value="CHROMOSOMAL REPLICATION INITIATOR PROTEIN DNAA"/>
    <property type="match status" value="1"/>
</dbReference>
<dbReference type="InterPro" id="IPR020591">
    <property type="entry name" value="Chromosome_initiator_DnaA-like"/>
</dbReference>
<name>C3JBQ8_POREA</name>
<dbReference type="InterPro" id="IPR013159">
    <property type="entry name" value="DnaA_C"/>
</dbReference>
<feature type="binding site" evidence="8">
    <location>
        <position position="183"/>
    </location>
    <ligand>
        <name>ATP</name>
        <dbReference type="ChEBI" id="CHEBI:30616"/>
    </ligand>
</feature>
<feature type="binding site" evidence="8">
    <location>
        <position position="182"/>
    </location>
    <ligand>
        <name>ATP</name>
        <dbReference type="ChEBI" id="CHEBI:30616"/>
    </ligand>
</feature>
<dbReference type="Pfam" id="PF00308">
    <property type="entry name" value="Bac_DnaA"/>
    <property type="match status" value="1"/>
</dbReference>
<dbReference type="NCBIfam" id="TIGR00362">
    <property type="entry name" value="DnaA"/>
    <property type="match status" value="1"/>
</dbReference>
<feature type="domain" description="Chromosomal replication initiator DnaA C-terminal" evidence="13">
    <location>
        <begin position="379"/>
        <end position="448"/>
    </location>
</feature>
<keyword evidence="7 8" id="KW-0238">DNA-binding</keyword>
<dbReference type="CDD" id="cd00009">
    <property type="entry name" value="AAA"/>
    <property type="match status" value="1"/>
</dbReference>
<dbReference type="InterPro" id="IPR010921">
    <property type="entry name" value="Trp_repressor/repl_initiator"/>
</dbReference>
<keyword evidence="6 8" id="KW-0446">Lipid-binding</keyword>
<evidence type="ECO:0000256" key="5">
    <source>
        <dbReference type="ARBA" id="ARBA00022840"/>
    </source>
</evidence>
<evidence type="ECO:0000256" key="10">
    <source>
        <dbReference type="RuleBase" id="RU000577"/>
    </source>
</evidence>
<dbReference type="SUPFAM" id="SSF48295">
    <property type="entry name" value="TrpR-like"/>
    <property type="match status" value="1"/>
</dbReference>
<protein>
    <recommendedName>
        <fullName evidence="8 9">Chromosomal replication initiator protein DnaA</fullName>
    </recommendedName>
</protein>
<evidence type="ECO:0000256" key="6">
    <source>
        <dbReference type="ARBA" id="ARBA00023121"/>
    </source>
</evidence>
<dbReference type="STRING" id="553175.POREN0001_1793"/>
<dbReference type="GeneID" id="93366013"/>
<proteinExistence type="inferred from homology"/>
<sequence>MEQNVNSIWQECLVHLSSHIPSKQFNIWFHPIEPVRLEGNNTIVVKVPSAFFCEYIEQNFAIQMQQALRSVLGEHARLRYLAMVDSTSNNTAEGCLLTSMSEASLSTSPASIPQGISVPHNDVGATNPTQWDTKLLPPFTFDSFIRGESNDVALSLARRICVEPGDAMMNPFFIYGPPGVGKTHMMNAMGWEILRQHSDLRVLYVTTLQFVQQFTAASKNKKVPDFIKYYQQIDVLLLDDIQELEGKERSQQAFFEIFNHLYSLGKQIVLTSDRSVSDFNALSERIVSRMAGSLTAQIKRPDLCLRREILNKLASQGGVVLTEEVSDFIVKNASHSVREIDGVLSSIFLSASVTGSPIDLSFSREILSRTIRMEEREVTLENIQKLVCENFHIPAHQVKGKSRRQDIVMARHIIMFLANKHTKESLSSIGHYLGGRSHATVIHGCNSTRDAISIDHEFATTISKLEQQLQC</sequence>
<dbReference type="PANTHER" id="PTHR30050">
    <property type="entry name" value="CHROMOSOMAL REPLICATION INITIATOR PROTEIN DNAA"/>
    <property type="match status" value="1"/>
</dbReference>
<feature type="region of interest" description="Domain I, interacts with DnaA modulators" evidence="8">
    <location>
        <begin position="1"/>
        <end position="104"/>
    </location>
</feature>
<feature type="binding site" evidence="8">
    <location>
        <position position="179"/>
    </location>
    <ligand>
        <name>ATP</name>
        <dbReference type="ChEBI" id="CHEBI:30616"/>
    </ligand>
</feature>
<accession>C3JBQ8</accession>
<dbReference type="InterPro" id="IPR027417">
    <property type="entry name" value="P-loop_NTPase"/>
</dbReference>
<evidence type="ECO:0000256" key="2">
    <source>
        <dbReference type="ARBA" id="ARBA00022490"/>
    </source>
</evidence>
<dbReference type="SUPFAM" id="SSF52540">
    <property type="entry name" value="P-loop containing nucleoside triphosphate hydrolases"/>
    <property type="match status" value="1"/>
</dbReference>
<comment type="caution">
    <text evidence="14">The sequence shown here is derived from an EMBL/GenBank/DDBJ whole genome shotgun (WGS) entry which is preliminary data.</text>
</comment>
<evidence type="ECO:0000256" key="11">
    <source>
        <dbReference type="RuleBase" id="RU004227"/>
    </source>
</evidence>
<dbReference type="PRINTS" id="PR00051">
    <property type="entry name" value="DNAA"/>
</dbReference>
<evidence type="ECO:0000256" key="9">
    <source>
        <dbReference type="NCBIfam" id="TIGR00362"/>
    </source>
</evidence>
<evidence type="ECO:0000259" key="13">
    <source>
        <dbReference type="SMART" id="SM00760"/>
    </source>
</evidence>
<dbReference type="InterPro" id="IPR038454">
    <property type="entry name" value="DnaA_N_sf"/>
</dbReference>
<organism evidence="14 15">
    <name type="scientific">Porphyromonas endodontalis (strain ATCC 35406 / DSM 24491 / JCM 8526 / CCUG 16442 / BCRC 14492 / NCTC 13058 / HG 370)</name>
    <name type="common">Bacteroides endodontalis</name>
    <dbReference type="NCBI Taxonomy" id="553175"/>
    <lineage>
        <taxon>Bacteria</taxon>
        <taxon>Pseudomonadati</taxon>
        <taxon>Bacteroidota</taxon>
        <taxon>Bacteroidia</taxon>
        <taxon>Bacteroidales</taxon>
        <taxon>Porphyromonadaceae</taxon>
        <taxon>Porphyromonas</taxon>
    </lineage>
</organism>
<dbReference type="Gene3D" id="1.10.8.60">
    <property type="match status" value="1"/>
</dbReference>
<comment type="similarity">
    <text evidence="1 8 11">Belongs to the DnaA family.</text>
</comment>
<evidence type="ECO:0000256" key="8">
    <source>
        <dbReference type="HAMAP-Rule" id="MF_00377"/>
    </source>
</evidence>
<keyword evidence="5 8" id="KW-0067">ATP-binding</keyword>
<comment type="function">
    <text evidence="8 10">Plays an essential role in the initiation and regulation of chromosomal replication. ATP-DnaA binds to the origin of replication (oriC) to initiate formation of the DNA replication initiation complex once per cell cycle. Binds the DnaA box (a 9 base pair repeat at the origin) and separates the double-stranded (ds)DNA. Forms a right-handed helical filament on oriC DNA; dsDNA binds to the exterior of the filament while single-stranded (ss)DNA is stabiized in the filament's interior. The ATP-DnaA-oriC complex binds and stabilizes one strand of the AT-rich DNA unwinding element (DUE), permitting loading of DNA polymerase. After initiation quickly degrades to an ADP-DnaA complex that is not apt for DNA replication. Binds acidic phospholipids.</text>
</comment>
<dbReference type="Gene3D" id="1.10.1750.10">
    <property type="match status" value="1"/>
</dbReference>
<dbReference type="Gene3D" id="3.30.300.180">
    <property type="match status" value="1"/>
</dbReference>
<dbReference type="InterPro" id="IPR001957">
    <property type="entry name" value="Chromosome_initiator_DnaA"/>
</dbReference>
<evidence type="ECO:0000256" key="7">
    <source>
        <dbReference type="ARBA" id="ARBA00023125"/>
    </source>
</evidence>
<dbReference type="Pfam" id="PF08299">
    <property type="entry name" value="Bac_DnaA_C"/>
    <property type="match status" value="1"/>
</dbReference>
<comment type="subcellular location">
    <subcellularLocation>
        <location evidence="8">Cytoplasm</location>
    </subcellularLocation>
</comment>
<comment type="subunit">
    <text evidence="8">Oligomerizes as a right-handed, spiral filament on DNA at oriC.</text>
</comment>
<dbReference type="EMBL" id="ACNN01000026">
    <property type="protein sequence ID" value="EEN82515.1"/>
    <property type="molecule type" value="Genomic_DNA"/>
</dbReference>
<evidence type="ECO:0000313" key="14">
    <source>
        <dbReference type="EMBL" id="EEN82515.1"/>
    </source>
</evidence>
<dbReference type="Gene3D" id="3.40.50.300">
    <property type="entry name" value="P-loop containing nucleotide triphosphate hydrolases"/>
    <property type="match status" value="1"/>
</dbReference>
<dbReference type="CDD" id="cd06571">
    <property type="entry name" value="Bac_DnaA_C"/>
    <property type="match status" value="1"/>
</dbReference>
<dbReference type="GO" id="GO:0005886">
    <property type="term" value="C:plasma membrane"/>
    <property type="evidence" value="ECO:0007669"/>
    <property type="project" value="TreeGrafter"/>
</dbReference>
<feature type="binding site" evidence="8">
    <location>
        <position position="181"/>
    </location>
    <ligand>
        <name>ATP</name>
        <dbReference type="ChEBI" id="CHEBI:30616"/>
    </ligand>
</feature>
<keyword evidence="3 8" id="KW-0235">DNA replication</keyword>
<dbReference type="Pfam" id="PF11638">
    <property type="entry name" value="DnaA_N"/>
    <property type="match status" value="1"/>
</dbReference>
<comment type="caution">
    <text evidence="8">Lacks conserved residue(s) required for the propagation of feature annotation.</text>
</comment>
<dbReference type="SMART" id="SM00382">
    <property type="entry name" value="AAA"/>
    <property type="match status" value="1"/>
</dbReference>
<keyword evidence="15" id="KW-1185">Reference proteome</keyword>
<dbReference type="GO" id="GO:0008289">
    <property type="term" value="F:lipid binding"/>
    <property type="evidence" value="ECO:0007669"/>
    <property type="project" value="UniProtKB-KW"/>
</dbReference>
<dbReference type="GO" id="GO:0003688">
    <property type="term" value="F:DNA replication origin binding"/>
    <property type="evidence" value="ECO:0007669"/>
    <property type="project" value="UniProtKB-UniRule"/>
</dbReference>
<dbReference type="GO" id="GO:0005524">
    <property type="term" value="F:ATP binding"/>
    <property type="evidence" value="ECO:0007669"/>
    <property type="project" value="UniProtKB-UniRule"/>
</dbReference>
<evidence type="ECO:0000259" key="12">
    <source>
        <dbReference type="SMART" id="SM00382"/>
    </source>
</evidence>
<dbReference type="eggNOG" id="COG0593">
    <property type="taxonomic scope" value="Bacteria"/>
</dbReference>
<dbReference type="Proteomes" id="UP000004295">
    <property type="component" value="Unassembled WGS sequence"/>
</dbReference>
<dbReference type="HAMAP" id="MF_00377">
    <property type="entry name" value="DnaA_bact"/>
    <property type="match status" value="1"/>
</dbReference>
<dbReference type="GO" id="GO:0005737">
    <property type="term" value="C:cytoplasm"/>
    <property type="evidence" value="ECO:0007669"/>
    <property type="project" value="UniProtKB-SubCell"/>
</dbReference>
<feature type="domain" description="AAA+ ATPase" evidence="12">
    <location>
        <begin position="168"/>
        <end position="302"/>
    </location>
</feature>
<keyword evidence="2 8" id="KW-0963">Cytoplasm</keyword>
<dbReference type="InterPro" id="IPR024633">
    <property type="entry name" value="DnaA_N_dom"/>
</dbReference>
<feature type="region of interest" description="Domain IV, binds dsDNA" evidence="8">
    <location>
        <begin position="352"/>
        <end position="471"/>
    </location>
</feature>
<evidence type="ECO:0000256" key="3">
    <source>
        <dbReference type="ARBA" id="ARBA00022705"/>
    </source>
</evidence>